<feature type="transmembrane region" description="Helical" evidence="1">
    <location>
        <begin position="162"/>
        <end position="179"/>
    </location>
</feature>
<keyword evidence="1" id="KW-0472">Membrane</keyword>
<protein>
    <submittedName>
        <fullName evidence="2">Uncharacterized protein</fullName>
    </submittedName>
</protein>
<proteinExistence type="predicted"/>
<sequence length="231" mass="27274">MDDIQKLLYDKIMEFDIGPEEGGRFFIERLYRENLWDWEYCSRCILEYRKFVYLAMISEQEVTPSDEVDQVWHLHLLYTKSYWSELCQNTLSTSLHHMPTNGGNIESMRFEEQYQYTLDKYLETFGEYPPADIWPNTDKRFKNADKFVRVNSKRYNVKKRPYKNIVFILSIIIFVISLVQDSMAFMLFMGSYIVIRMIEWLFDAPDRIYGRCRVSASYEASGGSGGCGGCG</sequence>
<keyword evidence="1" id="KW-1133">Transmembrane helix</keyword>
<name>A0A3B1A0J7_9ZZZZ</name>
<dbReference type="AlphaFoldDB" id="A0A3B1A0J7"/>
<gene>
    <name evidence="2" type="ORF">MNBD_GAMMA16-366</name>
</gene>
<keyword evidence="1" id="KW-0812">Transmembrane</keyword>
<reference evidence="2" key="1">
    <citation type="submission" date="2018-06" db="EMBL/GenBank/DDBJ databases">
        <authorList>
            <person name="Zhirakovskaya E."/>
        </authorList>
    </citation>
    <scope>NUCLEOTIDE SEQUENCE</scope>
</reference>
<accession>A0A3B1A0J7</accession>
<dbReference type="EMBL" id="UOFO01000115">
    <property type="protein sequence ID" value="VAW87264.1"/>
    <property type="molecule type" value="Genomic_DNA"/>
</dbReference>
<organism evidence="2">
    <name type="scientific">hydrothermal vent metagenome</name>
    <dbReference type="NCBI Taxonomy" id="652676"/>
    <lineage>
        <taxon>unclassified sequences</taxon>
        <taxon>metagenomes</taxon>
        <taxon>ecological metagenomes</taxon>
    </lineage>
</organism>
<evidence type="ECO:0000313" key="2">
    <source>
        <dbReference type="EMBL" id="VAW87264.1"/>
    </source>
</evidence>
<evidence type="ECO:0000256" key="1">
    <source>
        <dbReference type="SAM" id="Phobius"/>
    </source>
</evidence>